<protein>
    <submittedName>
        <fullName evidence="2">Uncharacterized protein</fullName>
    </submittedName>
</protein>
<comment type="caution">
    <text evidence="2">The sequence shown here is derived from an EMBL/GenBank/DDBJ whole genome shotgun (WGS) entry which is preliminary data.</text>
</comment>
<accession>A0AAV2QRC0</accession>
<evidence type="ECO:0000313" key="3">
    <source>
        <dbReference type="Proteomes" id="UP001497623"/>
    </source>
</evidence>
<feature type="region of interest" description="Disordered" evidence="1">
    <location>
        <begin position="140"/>
        <end position="172"/>
    </location>
</feature>
<evidence type="ECO:0000256" key="1">
    <source>
        <dbReference type="SAM" id="MobiDB-lite"/>
    </source>
</evidence>
<organism evidence="2 3">
    <name type="scientific">Meganyctiphanes norvegica</name>
    <name type="common">Northern krill</name>
    <name type="synonym">Thysanopoda norvegica</name>
    <dbReference type="NCBI Taxonomy" id="48144"/>
    <lineage>
        <taxon>Eukaryota</taxon>
        <taxon>Metazoa</taxon>
        <taxon>Ecdysozoa</taxon>
        <taxon>Arthropoda</taxon>
        <taxon>Crustacea</taxon>
        <taxon>Multicrustacea</taxon>
        <taxon>Malacostraca</taxon>
        <taxon>Eumalacostraca</taxon>
        <taxon>Eucarida</taxon>
        <taxon>Euphausiacea</taxon>
        <taxon>Euphausiidae</taxon>
        <taxon>Meganyctiphanes</taxon>
    </lineage>
</organism>
<dbReference type="Proteomes" id="UP001497623">
    <property type="component" value="Unassembled WGS sequence"/>
</dbReference>
<feature type="non-terminal residue" evidence="2">
    <location>
        <position position="172"/>
    </location>
</feature>
<reference evidence="2 3" key="1">
    <citation type="submission" date="2024-05" db="EMBL/GenBank/DDBJ databases">
        <authorList>
            <person name="Wallberg A."/>
        </authorList>
    </citation>
    <scope>NUCLEOTIDE SEQUENCE [LARGE SCALE GENOMIC DNA]</scope>
</reference>
<gene>
    <name evidence="2" type="ORF">MNOR_LOCUS16145</name>
</gene>
<dbReference type="EMBL" id="CAXKWB010010457">
    <property type="protein sequence ID" value="CAL4098061.1"/>
    <property type="molecule type" value="Genomic_DNA"/>
</dbReference>
<proteinExistence type="predicted"/>
<dbReference type="AlphaFoldDB" id="A0AAV2QRC0"/>
<keyword evidence="3" id="KW-1185">Reference proteome</keyword>
<evidence type="ECO:0000313" key="2">
    <source>
        <dbReference type="EMBL" id="CAL4098061.1"/>
    </source>
</evidence>
<feature type="compositionally biased region" description="Polar residues" evidence="1">
    <location>
        <begin position="147"/>
        <end position="162"/>
    </location>
</feature>
<feature type="compositionally biased region" description="Basic residues" evidence="1">
    <location>
        <begin position="163"/>
        <end position="172"/>
    </location>
</feature>
<sequence>MMMNYKKKKEDIYSFHLQQLDESAYSGSESVTSSDKERIDSLFREKKKTFERFTMSDDSDIYSTISDFSTNSRFIMNKPGPNGISSNLAELLAGGKGISNGLPAFSNGYSDSEVSVNTIKSMKSERKKIGLNSEIPSISCRPKHFESSSTTEKNNQIVSSSHPARRQLPKIP</sequence>
<name>A0AAV2QRC0_MEGNR</name>